<sequence length="250" mass="28324">MTQMYHSRQRQLKSLVEKLSISQQALIKWNLLDLALTHSTVSSTHNNEKLEFFGDAVVRLVAAQLLLENYPNCSVGEFTAIRSILVSDRSLAQIADKYGWSRYLLVSKSAAGDKVGRERRLADSFEAVLGALYLSTNNLELIRPWLDSHFERLIAEIRKDPACHSYKAALQELTQGYYKTLPNYQAHEVNKIYGDRERFFAEVWFKGQKLGVGKGPSIKAAEEAAAKSALDFLQQSGIQNIIKEEKDKKE</sequence>
<gene>
    <name evidence="8" type="primary">rnc</name>
    <name evidence="11" type="ordered locus">Tery_1105</name>
</gene>
<dbReference type="InterPro" id="IPR036389">
    <property type="entry name" value="RNase_III_sf"/>
</dbReference>
<dbReference type="HOGENOM" id="CLU_000907_1_3_3"/>
<keyword evidence="5 8" id="KW-0255">Endonuclease</keyword>
<reference evidence="11" key="1">
    <citation type="submission" date="2006-06" db="EMBL/GenBank/DDBJ databases">
        <title>Complete sequence of Trichodesmium erythraeum IMS101.</title>
        <authorList>
            <consortium name="US DOE Joint Genome Institute"/>
            <person name="Copeland A."/>
            <person name="Lucas S."/>
            <person name="Lapidus A."/>
            <person name="Barry K."/>
            <person name="Detter J.C."/>
            <person name="Glavina del Rio T."/>
            <person name="Hammon N."/>
            <person name="Israni S."/>
            <person name="Dalin E."/>
            <person name="Tice H."/>
            <person name="Pitluck S."/>
            <person name="Kiss H."/>
            <person name="Munk A.C."/>
            <person name="Brettin T."/>
            <person name="Bruce D."/>
            <person name="Han C."/>
            <person name="Tapia R."/>
            <person name="Gilna P."/>
            <person name="Schmutz J."/>
            <person name="Larimer F."/>
            <person name="Land M."/>
            <person name="Hauser L."/>
            <person name="Kyrpides N."/>
            <person name="Kim E."/>
            <person name="Richardson P."/>
        </authorList>
    </citation>
    <scope>NUCLEOTIDE SEQUENCE [LARGE SCALE GENOMIC DNA]</scope>
    <source>
        <strain evidence="11">IMS101</strain>
    </source>
</reference>
<evidence type="ECO:0000256" key="3">
    <source>
        <dbReference type="ARBA" id="ARBA00022664"/>
    </source>
</evidence>
<dbReference type="PANTHER" id="PTHR11207:SF0">
    <property type="entry name" value="RIBONUCLEASE 3"/>
    <property type="match status" value="1"/>
</dbReference>
<comment type="subunit">
    <text evidence="8">Homodimer.</text>
</comment>
<feature type="binding site" evidence="8">
    <location>
        <position position="126"/>
    </location>
    <ligand>
        <name>Mg(2+)</name>
        <dbReference type="ChEBI" id="CHEBI:18420"/>
    </ligand>
</feature>
<keyword evidence="8" id="KW-0819">tRNA processing</keyword>
<protein>
    <recommendedName>
        <fullName evidence="8">Ribonuclease 3</fullName>
        <ecNumber evidence="8">3.1.26.3</ecNumber>
    </recommendedName>
    <alternativeName>
        <fullName evidence="8">Ribonuclease III</fullName>
        <shortName evidence="8">RNase III</shortName>
    </alternativeName>
</protein>
<keyword evidence="8" id="KW-0699">rRNA-binding</keyword>
<dbReference type="PANTHER" id="PTHR11207">
    <property type="entry name" value="RIBONUCLEASE III"/>
    <property type="match status" value="1"/>
</dbReference>
<dbReference type="KEGG" id="ter:Tery_1105"/>
<dbReference type="GO" id="GO:0019843">
    <property type="term" value="F:rRNA binding"/>
    <property type="evidence" value="ECO:0007669"/>
    <property type="project" value="UniProtKB-KW"/>
</dbReference>
<dbReference type="InterPro" id="IPR011907">
    <property type="entry name" value="RNase_III"/>
</dbReference>
<evidence type="ECO:0000256" key="1">
    <source>
        <dbReference type="ARBA" id="ARBA00000109"/>
    </source>
</evidence>
<keyword evidence="8" id="KW-0963">Cytoplasm</keyword>
<dbReference type="OrthoDB" id="9805026at2"/>
<dbReference type="EMBL" id="CP000393">
    <property type="protein sequence ID" value="ABG50470.1"/>
    <property type="molecule type" value="Genomic_DNA"/>
</dbReference>
<dbReference type="SMART" id="SM00358">
    <property type="entry name" value="DSRM"/>
    <property type="match status" value="1"/>
</dbReference>
<organism evidence="11">
    <name type="scientific">Trichodesmium erythraeum (strain IMS101)</name>
    <dbReference type="NCBI Taxonomy" id="203124"/>
    <lineage>
        <taxon>Bacteria</taxon>
        <taxon>Bacillati</taxon>
        <taxon>Cyanobacteriota</taxon>
        <taxon>Cyanophyceae</taxon>
        <taxon>Oscillatoriophycideae</taxon>
        <taxon>Oscillatoriales</taxon>
        <taxon>Microcoleaceae</taxon>
        <taxon>Trichodesmium</taxon>
    </lineage>
</organism>
<dbReference type="GO" id="GO:0003725">
    <property type="term" value="F:double-stranded RNA binding"/>
    <property type="evidence" value="ECO:0007669"/>
    <property type="project" value="TreeGrafter"/>
</dbReference>
<name>Q116V4_TRIEI</name>
<comment type="function">
    <text evidence="8">Digests double-stranded RNA. Involved in the processing of primary rRNA transcript to yield the immediate precursors to the large and small rRNAs (23S and 16S). Processes some mRNAs, and tRNAs when they are encoded in the rRNA operon. Processes pre-crRNA and tracrRNA of type II CRISPR loci if present in the organism.</text>
</comment>
<dbReference type="PROSITE" id="PS50137">
    <property type="entry name" value="DS_RBD"/>
    <property type="match status" value="1"/>
</dbReference>
<dbReference type="PROSITE" id="PS50142">
    <property type="entry name" value="RNASE_3_2"/>
    <property type="match status" value="1"/>
</dbReference>
<keyword evidence="4 8" id="KW-0540">Nuclease</keyword>
<evidence type="ECO:0000256" key="6">
    <source>
        <dbReference type="ARBA" id="ARBA00022801"/>
    </source>
</evidence>
<dbReference type="Gene3D" id="3.30.160.20">
    <property type="match status" value="1"/>
</dbReference>
<dbReference type="GO" id="GO:0006397">
    <property type="term" value="P:mRNA processing"/>
    <property type="evidence" value="ECO:0007669"/>
    <property type="project" value="UniProtKB-UniRule"/>
</dbReference>
<dbReference type="Pfam" id="PF00636">
    <property type="entry name" value="Ribonuclease_3"/>
    <property type="match status" value="1"/>
</dbReference>
<evidence type="ECO:0000259" key="10">
    <source>
        <dbReference type="PROSITE" id="PS50142"/>
    </source>
</evidence>
<evidence type="ECO:0000256" key="8">
    <source>
        <dbReference type="HAMAP-Rule" id="MF_00104"/>
    </source>
</evidence>
<dbReference type="Gene3D" id="1.10.1520.10">
    <property type="entry name" value="Ribonuclease III domain"/>
    <property type="match status" value="1"/>
</dbReference>
<feature type="binding site" evidence="8">
    <location>
        <position position="123"/>
    </location>
    <ligand>
        <name>Mg(2+)</name>
        <dbReference type="ChEBI" id="CHEBI:18420"/>
    </ligand>
</feature>
<dbReference type="NCBIfam" id="TIGR02191">
    <property type="entry name" value="RNaseIII"/>
    <property type="match status" value="1"/>
</dbReference>
<evidence type="ECO:0000256" key="2">
    <source>
        <dbReference type="ARBA" id="ARBA00010183"/>
    </source>
</evidence>
<dbReference type="Pfam" id="PF00035">
    <property type="entry name" value="dsrm"/>
    <property type="match status" value="1"/>
</dbReference>
<dbReference type="EC" id="3.1.26.3" evidence="8"/>
<dbReference type="GO" id="GO:0005737">
    <property type="term" value="C:cytoplasm"/>
    <property type="evidence" value="ECO:0007669"/>
    <property type="project" value="UniProtKB-SubCell"/>
</dbReference>
<dbReference type="GO" id="GO:0006364">
    <property type="term" value="P:rRNA processing"/>
    <property type="evidence" value="ECO:0007669"/>
    <property type="project" value="UniProtKB-UniRule"/>
</dbReference>
<dbReference type="InterPro" id="IPR014720">
    <property type="entry name" value="dsRBD_dom"/>
</dbReference>
<keyword evidence="3 8" id="KW-0507">mRNA processing</keyword>
<dbReference type="GO" id="GO:0004525">
    <property type="term" value="F:ribonuclease III activity"/>
    <property type="evidence" value="ECO:0007669"/>
    <property type="project" value="UniProtKB-UniRule"/>
</dbReference>
<accession>Q116V4</accession>
<dbReference type="STRING" id="203124.Tery_1105"/>
<feature type="domain" description="DRBM" evidence="9">
    <location>
        <begin position="165"/>
        <end position="235"/>
    </location>
</feature>
<keyword evidence="7 8" id="KW-0694">RNA-binding</keyword>
<evidence type="ECO:0000256" key="4">
    <source>
        <dbReference type="ARBA" id="ARBA00022722"/>
    </source>
</evidence>
<dbReference type="CDD" id="cd00593">
    <property type="entry name" value="RIBOc"/>
    <property type="match status" value="1"/>
</dbReference>
<dbReference type="eggNOG" id="COG0571">
    <property type="taxonomic scope" value="Bacteria"/>
</dbReference>
<comment type="subcellular location">
    <subcellularLocation>
        <location evidence="8">Cytoplasm</location>
    </subcellularLocation>
</comment>
<dbReference type="GO" id="GO:0010468">
    <property type="term" value="P:regulation of gene expression"/>
    <property type="evidence" value="ECO:0007669"/>
    <property type="project" value="TreeGrafter"/>
</dbReference>
<feature type="active site" evidence="8">
    <location>
        <position position="55"/>
    </location>
</feature>
<keyword evidence="6 8" id="KW-0378">Hydrolase</keyword>
<dbReference type="SUPFAM" id="SSF54768">
    <property type="entry name" value="dsRNA-binding domain-like"/>
    <property type="match status" value="1"/>
</dbReference>
<dbReference type="HAMAP" id="MF_00104">
    <property type="entry name" value="RNase_III"/>
    <property type="match status" value="1"/>
</dbReference>
<proteinExistence type="inferred from homology"/>
<dbReference type="SMART" id="SM00535">
    <property type="entry name" value="RIBOc"/>
    <property type="match status" value="1"/>
</dbReference>
<dbReference type="InterPro" id="IPR000999">
    <property type="entry name" value="RNase_III_dom"/>
</dbReference>
<evidence type="ECO:0000256" key="5">
    <source>
        <dbReference type="ARBA" id="ARBA00022759"/>
    </source>
</evidence>
<evidence type="ECO:0000256" key="7">
    <source>
        <dbReference type="ARBA" id="ARBA00022884"/>
    </source>
</evidence>
<dbReference type="AlphaFoldDB" id="Q116V4"/>
<dbReference type="GO" id="GO:0008033">
    <property type="term" value="P:tRNA processing"/>
    <property type="evidence" value="ECO:0007669"/>
    <property type="project" value="UniProtKB-KW"/>
</dbReference>
<dbReference type="SUPFAM" id="SSF69065">
    <property type="entry name" value="RNase III domain-like"/>
    <property type="match status" value="1"/>
</dbReference>
<comment type="catalytic activity">
    <reaction evidence="1 8">
        <text>Endonucleolytic cleavage to 5'-phosphomonoester.</text>
        <dbReference type="EC" id="3.1.26.3"/>
    </reaction>
</comment>
<dbReference type="RefSeq" id="WP_011610856.1">
    <property type="nucleotide sequence ID" value="NC_008312.1"/>
</dbReference>
<keyword evidence="8" id="KW-0479">Metal-binding</keyword>
<feature type="binding site" evidence="8">
    <location>
        <position position="51"/>
    </location>
    <ligand>
        <name>Mg(2+)</name>
        <dbReference type="ChEBI" id="CHEBI:18420"/>
    </ligand>
</feature>
<comment type="similarity">
    <text evidence="2">Belongs to the ribonuclease III family.</text>
</comment>
<keyword evidence="8" id="KW-0698">rRNA processing</keyword>
<feature type="active site" evidence="8">
    <location>
        <position position="126"/>
    </location>
</feature>
<evidence type="ECO:0000259" key="9">
    <source>
        <dbReference type="PROSITE" id="PS50137"/>
    </source>
</evidence>
<dbReference type="GO" id="GO:0046872">
    <property type="term" value="F:metal ion binding"/>
    <property type="evidence" value="ECO:0007669"/>
    <property type="project" value="UniProtKB-KW"/>
</dbReference>
<comment type="cofactor">
    <cofactor evidence="8">
        <name>Mg(2+)</name>
        <dbReference type="ChEBI" id="CHEBI:18420"/>
    </cofactor>
</comment>
<evidence type="ECO:0000313" key="11">
    <source>
        <dbReference type="EMBL" id="ABG50470.1"/>
    </source>
</evidence>
<feature type="domain" description="RNase III" evidence="10">
    <location>
        <begin position="12"/>
        <end position="137"/>
    </location>
</feature>
<keyword evidence="8" id="KW-0460">Magnesium</keyword>